<name>A0A194X599_MOLSC</name>
<keyword evidence="1" id="KW-0472">Membrane</keyword>
<accession>A0A194X599</accession>
<dbReference type="EMBL" id="KQ947418">
    <property type="protein sequence ID" value="KUJ15244.1"/>
    <property type="molecule type" value="Genomic_DNA"/>
</dbReference>
<evidence type="ECO:0000313" key="2">
    <source>
        <dbReference type="EMBL" id="KUJ15244.1"/>
    </source>
</evidence>
<evidence type="ECO:0000313" key="3">
    <source>
        <dbReference type="Proteomes" id="UP000070700"/>
    </source>
</evidence>
<dbReference type="RefSeq" id="XP_018069599.1">
    <property type="nucleotide sequence ID" value="XM_018205051.1"/>
</dbReference>
<feature type="transmembrane region" description="Helical" evidence="1">
    <location>
        <begin position="6"/>
        <end position="27"/>
    </location>
</feature>
<dbReference type="Proteomes" id="UP000070700">
    <property type="component" value="Unassembled WGS sequence"/>
</dbReference>
<gene>
    <name evidence="2" type="ORF">LY89DRAFT_107224</name>
</gene>
<reference evidence="2 3" key="1">
    <citation type="submission" date="2015-10" db="EMBL/GenBank/DDBJ databases">
        <title>Full genome of DAOMC 229536 Phialocephala scopiformis, a fungal endophyte of spruce producing the potent anti-insectan compound rugulosin.</title>
        <authorList>
            <consortium name="DOE Joint Genome Institute"/>
            <person name="Walker A.K."/>
            <person name="Frasz S.L."/>
            <person name="Seifert K.A."/>
            <person name="Miller J.D."/>
            <person name="Mondo S.J."/>
            <person name="Labutti K."/>
            <person name="Lipzen A."/>
            <person name="Dockter R."/>
            <person name="Kennedy M."/>
            <person name="Grigoriev I.V."/>
            <person name="Spatafora J.W."/>
        </authorList>
    </citation>
    <scope>NUCLEOTIDE SEQUENCE [LARGE SCALE GENOMIC DNA]</scope>
    <source>
        <strain evidence="2 3">CBS 120377</strain>
    </source>
</reference>
<protein>
    <submittedName>
        <fullName evidence="2">Uncharacterized protein</fullName>
    </submittedName>
</protein>
<organism evidence="2 3">
    <name type="scientific">Mollisia scopiformis</name>
    <name type="common">Conifer needle endophyte fungus</name>
    <name type="synonym">Phialocephala scopiformis</name>
    <dbReference type="NCBI Taxonomy" id="149040"/>
    <lineage>
        <taxon>Eukaryota</taxon>
        <taxon>Fungi</taxon>
        <taxon>Dikarya</taxon>
        <taxon>Ascomycota</taxon>
        <taxon>Pezizomycotina</taxon>
        <taxon>Leotiomycetes</taxon>
        <taxon>Helotiales</taxon>
        <taxon>Mollisiaceae</taxon>
        <taxon>Mollisia</taxon>
    </lineage>
</organism>
<keyword evidence="1" id="KW-1133">Transmembrane helix</keyword>
<proteinExistence type="predicted"/>
<dbReference type="GeneID" id="28814777"/>
<evidence type="ECO:0000256" key="1">
    <source>
        <dbReference type="SAM" id="Phobius"/>
    </source>
</evidence>
<dbReference type="InParanoid" id="A0A194X599"/>
<dbReference type="AlphaFoldDB" id="A0A194X599"/>
<sequence length="106" mass="11384">MLWQQIVPLICISFFCVLGLVIPLASYSLADYLCRKYTEAGHASSTLAGLTPRMYQPQGCWTQIRNPEGGKSDYRAGGTIAGRSIDGASRPSGAAVVAMISNRDSQ</sequence>
<keyword evidence="3" id="KW-1185">Reference proteome</keyword>
<dbReference type="KEGG" id="psco:LY89DRAFT_107224"/>
<keyword evidence="1" id="KW-0812">Transmembrane</keyword>